<evidence type="ECO:0000256" key="3">
    <source>
        <dbReference type="ARBA" id="ARBA00022884"/>
    </source>
</evidence>
<gene>
    <name evidence="6" type="primary">nusB</name>
    <name evidence="9" type="ORF">A3A91_02640</name>
</gene>
<evidence type="ECO:0000256" key="2">
    <source>
        <dbReference type="ARBA" id="ARBA00022814"/>
    </source>
</evidence>
<feature type="domain" description="Nudix hydrolase" evidence="7">
    <location>
        <begin position="217"/>
        <end position="314"/>
    </location>
</feature>
<dbReference type="InterPro" id="IPR015797">
    <property type="entry name" value="NUDIX_hydrolase-like_dom_sf"/>
</dbReference>
<dbReference type="Gene3D" id="1.10.940.10">
    <property type="entry name" value="NusB-like"/>
    <property type="match status" value="1"/>
</dbReference>
<evidence type="ECO:0000259" key="8">
    <source>
        <dbReference type="Pfam" id="PF01029"/>
    </source>
</evidence>
<keyword evidence="3 6" id="KW-0694">RNA-binding</keyword>
<dbReference type="HAMAP" id="MF_00073">
    <property type="entry name" value="NusB"/>
    <property type="match status" value="1"/>
</dbReference>
<dbReference type="InterPro" id="IPR035926">
    <property type="entry name" value="NusB-like_sf"/>
</dbReference>
<dbReference type="EMBL" id="MFUR01000003">
    <property type="protein sequence ID" value="OGI87368.1"/>
    <property type="molecule type" value="Genomic_DNA"/>
</dbReference>
<keyword evidence="5 6" id="KW-0804">Transcription</keyword>
<evidence type="ECO:0000256" key="5">
    <source>
        <dbReference type="ARBA" id="ARBA00023163"/>
    </source>
</evidence>
<comment type="function">
    <text evidence="6">Involved in transcription antitermination. Required for transcription of ribosomal RNA (rRNA) genes. Binds specifically to the boxA antiterminator sequence of the ribosomal RNA (rrn) operons.</text>
</comment>
<dbReference type="SUPFAM" id="SSF48013">
    <property type="entry name" value="NusB-like"/>
    <property type="match status" value="1"/>
</dbReference>
<dbReference type="Proteomes" id="UP000177001">
    <property type="component" value="Unassembled WGS sequence"/>
</dbReference>
<keyword evidence="2 6" id="KW-0889">Transcription antitermination</keyword>
<dbReference type="GO" id="GO:0031564">
    <property type="term" value="P:transcription antitermination"/>
    <property type="evidence" value="ECO:0007669"/>
    <property type="project" value="UniProtKB-KW"/>
</dbReference>
<keyword evidence="4 6" id="KW-0805">Transcription regulation</keyword>
<evidence type="ECO:0000256" key="6">
    <source>
        <dbReference type="HAMAP-Rule" id="MF_00073"/>
    </source>
</evidence>
<evidence type="ECO:0000313" key="10">
    <source>
        <dbReference type="Proteomes" id="UP000177001"/>
    </source>
</evidence>
<dbReference type="InterPro" id="IPR000086">
    <property type="entry name" value="NUDIX_hydrolase_dom"/>
</dbReference>
<reference evidence="9 10" key="1">
    <citation type="journal article" date="2016" name="Nat. Commun.">
        <title>Thousands of microbial genomes shed light on interconnected biogeochemical processes in an aquifer system.</title>
        <authorList>
            <person name="Anantharaman K."/>
            <person name="Brown C.T."/>
            <person name="Hug L.A."/>
            <person name="Sharon I."/>
            <person name="Castelle C.J."/>
            <person name="Probst A.J."/>
            <person name="Thomas B.C."/>
            <person name="Singh A."/>
            <person name="Wilkins M.J."/>
            <person name="Karaoz U."/>
            <person name="Brodie E.L."/>
            <person name="Williams K.H."/>
            <person name="Hubbard S.S."/>
            <person name="Banfield J.F."/>
        </authorList>
    </citation>
    <scope>NUCLEOTIDE SEQUENCE [LARGE SCALE GENOMIC DNA]</scope>
</reference>
<dbReference type="PANTHER" id="PTHR11078:SF3">
    <property type="entry name" value="ANTITERMINATION NUSB DOMAIN-CONTAINING PROTEIN"/>
    <property type="match status" value="1"/>
</dbReference>
<proteinExistence type="inferred from homology"/>
<dbReference type="InterPro" id="IPR006027">
    <property type="entry name" value="NusB_RsmB_TIM44"/>
</dbReference>
<dbReference type="AlphaFoldDB" id="A0A1F6WZS3"/>
<dbReference type="SUPFAM" id="SSF55811">
    <property type="entry name" value="Nudix"/>
    <property type="match status" value="1"/>
</dbReference>
<comment type="similarity">
    <text evidence="1 6">Belongs to the NusB family.</text>
</comment>
<protein>
    <recommendedName>
        <fullName evidence="6">Transcription antitermination protein NusB</fullName>
    </recommendedName>
    <alternativeName>
        <fullName evidence="6">Antitermination factor NusB</fullName>
    </alternativeName>
</protein>
<comment type="caution">
    <text evidence="9">The sequence shown here is derived from an EMBL/GenBank/DDBJ whole genome shotgun (WGS) entry which is preliminary data.</text>
</comment>
<organism evidence="9 10">
    <name type="scientific">Candidatus Nomurabacteria bacterium RIFCSPLOWO2_01_FULL_36_16</name>
    <dbReference type="NCBI Taxonomy" id="1801767"/>
    <lineage>
        <taxon>Bacteria</taxon>
        <taxon>Candidatus Nomuraibacteriota</taxon>
    </lineage>
</organism>
<dbReference type="Gene3D" id="3.90.79.10">
    <property type="entry name" value="Nucleoside Triphosphate Pyrophosphohydrolase"/>
    <property type="match status" value="1"/>
</dbReference>
<sequence>MANRHLSRSIVLQTLFEWDFLPIEKKGDSFVDDYIKTALNRNLKEFAPGIEEDPFVFSLIDKILKKRVIIDEIMEKAAPDWPVDKISIVDRNILRIGLTELLFGDRSQVPPKVAINEAIELAKTFGGENSGKFVNGVLGAVYKEIGEPDKGHKKTYQKNINDVESKKQKEVIDVTQLPVENLVGALVYAKKPTGSYNSSESGTDNTILFAFVHDVFGYWTLSKGKAEEYQDIKEATIKTIKKEIGLDIVIKEELGRNEYVATHPERGKSLKKVVYFLAYSEYKELELEKSGGLDGARWFEMTEVPELRIYNDIIPLIAKAVHILKGNEKKVDKLKK</sequence>
<accession>A0A1F6WZS3</accession>
<dbReference type="GO" id="GO:0006353">
    <property type="term" value="P:DNA-templated transcription termination"/>
    <property type="evidence" value="ECO:0007669"/>
    <property type="project" value="UniProtKB-UniRule"/>
</dbReference>
<dbReference type="GO" id="GO:0003723">
    <property type="term" value="F:RNA binding"/>
    <property type="evidence" value="ECO:0007669"/>
    <property type="project" value="UniProtKB-UniRule"/>
</dbReference>
<dbReference type="PANTHER" id="PTHR11078">
    <property type="entry name" value="N UTILIZATION SUBSTANCE PROTEIN B-RELATED"/>
    <property type="match status" value="1"/>
</dbReference>
<evidence type="ECO:0000256" key="4">
    <source>
        <dbReference type="ARBA" id="ARBA00023015"/>
    </source>
</evidence>
<dbReference type="InterPro" id="IPR011605">
    <property type="entry name" value="NusB_fam"/>
</dbReference>
<dbReference type="GO" id="GO:0005829">
    <property type="term" value="C:cytosol"/>
    <property type="evidence" value="ECO:0007669"/>
    <property type="project" value="TreeGrafter"/>
</dbReference>
<dbReference type="Pfam" id="PF01029">
    <property type="entry name" value="NusB"/>
    <property type="match status" value="1"/>
</dbReference>
<dbReference type="Pfam" id="PF00293">
    <property type="entry name" value="NUDIX"/>
    <property type="match status" value="1"/>
</dbReference>
<name>A0A1F6WZS3_9BACT</name>
<evidence type="ECO:0000313" key="9">
    <source>
        <dbReference type="EMBL" id="OGI87368.1"/>
    </source>
</evidence>
<feature type="domain" description="NusB/RsmB/TIM44" evidence="8">
    <location>
        <begin position="7"/>
        <end position="143"/>
    </location>
</feature>
<dbReference type="NCBIfam" id="TIGR01951">
    <property type="entry name" value="nusB"/>
    <property type="match status" value="1"/>
</dbReference>
<evidence type="ECO:0000259" key="7">
    <source>
        <dbReference type="Pfam" id="PF00293"/>
    </source>
</evidence>
<evidence type="ECO:0000256" key="1">
    <source>
        <dbReference type="ARBA" id="ARBA00005952"/>
    </source>
</evidence>